<evidence type="ECO:0000313" key="3">
    <source>
        <dbReference type="Proteomes" id="UP001167796"/>
    </source>
</evidence>
<evidence type="ECO:0000313" key="2">
    <source>
        <dbReference type="EMBL" id="MDO7849939.1"/>
    </source>
</evidence>
<accession>A0ABT9AJB5</accession>
<organism evidence="2 3">
    <name type="scientific">Hymenobacter mellowenesis</name>
    <dbReference type="NCBI Taxonomy" id="3063995"/>
    <lineage>
        <taxon>Bacteria</taxon>
        <taxon>Pseudomonadati</taxon>
        <taxon>Bacteroidota</taxon>
        <taxon>Cytophagia</taxon>
        <taxon>Cytophagales</taxon>
        <taxon>Hymenobacteraceae</taxon>
        <taxon>Hymenobacter</taxon>
    </lineage>
</organism>
<proteinExistence type="predicted"/>
<gene>
    <name evidence="2" type="ORF">Q5H92_26505</name>
</gene>
<comment type="caution">
    <text evidence="2">The sequence shown here is derived from an EMBL/GenBank/DDBJ whole genome shotgun (WGS) entry which is preliminary data.</text>
</comment>
<dbReference type="RefSeq" id="WP_305014598.1">
    <property type="nucleotide sequence ID" value="NZ_JAUQSX010000026.1"/>
</dbReference>
<feature type="chain" id="PRO_5046038135" evidence="1">
    <location>
        <begin position="21"/>
        <end position="183"/>
    </location>
</feature>
<reference evidence="2" key="1">
    <citation type="submission" date="2023-07" db="EMBL/GenBank/DDBJ databases">
        <authorList>
            <person name="Kim M.K."/>
        </authorList>
    </citation>
    <scope>NUCLEOTIDE SEQUENCE</scope>
    <source>
        <strain evidence="2">M29</strain>
    </source>
</reference>
<keyword evidence="1" id="KW-0732">Signal</keyword>
<sequence length="183" mass="19303">MKKLFVITCLLVAVSGQLQAQTCALPWLTARLSARESAGYNRGPLVDAIVRAGGGAPGQEWCGFTQAAANRSCGQPIPRAGLQGTARNWFPLAGPDAGRTVFHRAAGRGRLDAIAVGQKAGYDFGRGLHHVNAVAELGRPLRAGRAPRAVWCLGGNEGTGATAVYASLNRRPVVSREKRIFTT</sequence>
<evidence type="ECO:0000256" key="1">
    <source>
        <dbReference type="SAM" id="SignalP"/>
    </source>
</evidence>
<dbReference type="Proteomes" id="UP001167796">
    <property type="component" value="Unassembled WGS sequence"/>
</dbReference>
<keyword evidence="3" id="KW-1185">Reference proteome</keyword>
<dbReference type="EMBL" id="JAUQSX010000026">
    <property type="protein sequence ID" value="MDO7849939.1"/>
    <property type="molecule type" value="Genomic_DNA"/>
</dbReference>
<name>A0ABT9AJB5_9BACT</name>
<protein>
    <submittedName>
        <fullName evidence="2">Uncharacterized protein</fullName>
    </submittedName>
</protein>
<feature type="signal peptide" evidence="1">
    <location>
        <begin position="1"/>
        <end position="20"/>
    </location>
</feature>